<keyword evidence="2" id="KW-0732">Signal</keyword>
<proteinExistence type="predicted"/>
<evidence type="ECO:0000313" key="4">
    <source>
        <dbReference type="Proteomes" id="UP000265341"/>
    </source>
</evidence>
<evidence type="ECO:0000313" key="3">
    <source>
        <dbReference type="EMBL" id="RIH82382.1"/>
    </source>
</evidence>
<feature type="chain" id="PRO_5017374572" description="TrbC/VIRB2 family protein" evidence="2">
    <location>
        <begin position="25"/>
        <end position="128"/>
    </location>
</feature>
<reference evidence="3 4" key="1">
    <citation type="submission" date="2018-08" db="EMBL/GenBank/DDBJ databases">
        <title>Meiothermus roseus NBRC 110900 genome sequencing project.</title>
        <authorList>
            <person name="Da Costa M.S."/>
            <person name="Albuquerque L."/>
            <person name="Raposo P."/>
            <person name="Froufe H.J.C."/>
            <person name="Barroso C.S."/>
            <person name="Egas C."/>
        </authorList>
    </citation>
    <scope>NUCLEOTIDE SEQUENCE [LARGE SCALE GENOMIC DNA]</scope>
    <source>
        <strain evidence="3 4">NBRC 110900</strain>
    </source>
</reference>
<organism evidence="3 4">
    <name type="scientific">Calidithermus roseus</name>
    <dbReference type="NCBI Taxonomy" id="1644118"/>
    <lineage>
        <taxon>Bacteria</taxon>
        <taxon>Thermotogati</taxon>
        <taxon>Deinococcota</taxon>
        <taxon>Deinococci</taxon>
        <taxon>Thermales</taxon>
        <taxon>Thermaceae</taxon>
        <taxon>Calidithermus</taxon>
    </lineage>
</organism>
<keyword evidence="1" id="KW-0812">Transmembrane</keyword>
<feature type="transmembrane region" description="Helical" evidence="1">
    <location>
        <begin position="42"/>
        <end position="69"/>
    </location>
</feature>
<keyword evidence="1" id="KW-1133">Transmembrane helix</keyword>
<feature type="signal peptide" evidence="2">
    <location>
        <begin position="1"/>
        <end position="24"/>
    </location>
</feature>
<keyword evidence="1" id="KW-0472">Membrane</keyword>
<evidence type="ECO:0000256" key="1">
    <source>
        <dbReference type="SAM" id="Phobius"/>
    </source>
</evidence>
<keyword evidence="4" id="KW-1185">Reference proteome</keyword>
<name>A0A399EJ66_9DEIN</name>
<protein>
    <recommendedName>
        <fullName evidence="5">TrbC/VIRB2 family protein</fullName>
    </recommendedName>
</protein>
<evidence type="ECO:0008006" key="5">
    <source>
        <dbReference type="Google" id="ProtNLM"/>
    </source>
</evidence>
<evidence type="ECO:0000256" key="2">
    <source>
        <dbReference type="SAM" id="SignalP"/>
    </source>
</evidence>
<dbReference type="EMBL" id="QWLA01000108">
    <property type="protein sequence ID" value="RIH82382.1"/>
    <property type="molecule type" value="Genomic_DNA"/>
</dbReference>
<gene>
    <name evidence="3" type="ORF">Mrose_03394</name>
</gene>
<dbReference type="AlphaFoldDB" id="A0A399EJ66"/>
<sequence>MSMNRRIILLLALLGLLAAGAALGQGVETAVGNKAGAALCPFINILTGAVGRLVIVVLLAVAAVSYFAWDARAGKAMAATLAIGGLVLLNFNELQKLVTQIDYSTAKPPGNNRIVIDSSGNTTVYCGG</sequence>
<dbReference type="Proteomes" id="UP000265341">
    <property type="component" value="Unassembled WGS sequence"/>
</dbReference>
<comment type="caution">
    <text evidence="3">The sequence shown here is derived from an EMBL/GenBank/DDBJ whole genome shotgun (WGS) entry which is preliminary data.</text>
</comment>
<accession>A0A399EJ66</accession>